<dbReference type="Proteomes" id="UP000000226">
    <property type="component" value="Chromosome 8"/>
</dbReference>
<dbReference type="Gramene" id="ESW14025">
    <property type="protein sequence ID" value="ESW14025"/>
    <property type="gene ID" value="PHAVU_008G246600g"/>
</dbReference>
<reference evidence="2" key="1">
    <citation type="journal article" date="2014" name="Nat. Genet.">
        <title>A reference genome for common bean and genome-wide analysis of dual domestications.</title>
        <authorList>
            <person name="Schmutz J."/>
            <person name="McClean P.E."/>
            <person name="Mamidi S."/>
            <person name="Wu G.A."/>
            <person name="Cannon S.B."/>
            <person name="Grimwood J."/>
            <person name="Jenkins J."/>
            <person name="Shu S."/>
            <person name="Song Q."/>
            <person name="Chavarro C."/>
            <person name="Torres-Torres M."/>
            <person name="Geffroy V."/>
            <person name="Moghaddam S.M."/>
            <person name="Gao D."/>
            <person name="Abernathy B."/>
            <person name="Barry K."/>
            <person name="Blair M."/>
            <person name="Brick M.A."/>
            <person name="Chovatia M."/>
            <person name="Gepts P."/>
            <person name="Goodstein D.M."/>
            <person name="Gonzales M."/>
            <person name="Hellsten U."/>
            <person name="Hyten D.L."/>
            <person name="Jia G."/>
            <person name="Kelly J.D."/>
            <person name="Kudrna D."/>
            <person name="Lee R."/>
            <person name="Richard M.M."/>
            <person name="Miklas P.N."/>
            <person name="Osorno J.M."/>
            <person name="Rodrigues J."/>
            <person name="Thareau V."/>
            <person name="Urrea C.A."/>
            <person name="Wang M."/>
            <person name="Yu Y."/>
            <person name="Zhang M."/>
            <person name="Wing R.A."/>
            <person name="Cregan P.B."/>
            <person name="Rokhsar D.S."/>
            <person name="Jackson S.A."/>
        </authorList>
    </citation>
    <scope>NUCLEOTIDE SEQUENCE [LARGE SCALE GENOMIC DNA]</scope>
    <source>
        <strain evidence="2">cv. G19833</strain>
    </source>
</reference>
<feature type="non-terminal residue" evidence="1">
    <location>
        <position position="1"/>
    </location>
</feature>
<dbReference type="OrthoDB" id="1686834at2759"/>
<accession>V7B8W8</accession>
<gene>
    <name evidence="1" type="ORF">PHAVU_008G246600g</name>
</gene>
<dbReference type="EMBL" id="CM002295">
    <property type="protein sequence ID" value="ESW14025.1"/>
    <property type="molecule type" value="Genomic_DNA"/>
</dbReference>
<sequence length="94" mass="10582">PSGHCLGDRFGEINMFVKMWTTCTWTERAYEASLFSEIDFGLFLCSLGGRQRRPSSGVKSVRYHSGRARILTLCRTYGPGAISGIQFLFSPLQR</sequence>
<evidence type="ECO:0000313" key="1">
    <source>
        <dbReference type="EMBL" id="ESW14025.1"/>
    </source>
</evidence>
<name>V7B8W8_PHAVU</name>
<protein>
    <submittedName>
        <fullName evidence="1">Uncharacterized protein</fullName>
    </submittedName>
</protein>
<dbReference type="eggNOG" id="ENOG502SYKC">
    <property type="taxonomic scope" value="Eukaryota"/>
</dbReference>
<dbReference type="OMA" id="ILTLCQR"/>
<dbReference type="PANTHER" id="PTHR48245">
    <property type="match status" value="1"/>
</dbReference>
<evidence type="ECO:0000313" key="2">
    <source>
        <dbReference type="Proteomes" id="UP000000226"/>
    </source>
</evidence>
<organism evidence="1 2">
    <name type="scientific">Phaseolus vulgaris</name>
    <name type="common">Kidney bean</name>
    <name type="synonym">French bean</name>
    <dbReference type="NCBI Taxonomy" id="3885"/>
    <lineage>
        <taxon>Eukaryota</taxon>
        <taxon>Viridiplantae</taxon>
        <taxon>Streptophyta</taxon>
        <taxon>Embryophyta</taxon>
        <taxon>Tracheophyta</taxon>
        <taxon>Spermatophyta</taxon>
        <taxon>Magnoliopsida</taxon>
        <taxon>eudicotyledons</taxon>
        <taxon>Gunneridae</taxon>
        <taxon>Pentapetalae</taxon>
        <taxon>rosids</taxon>
        <taxon>fabids</taxon>
        <taxon>Fabales</taxon>
        <taxon>Fabaceae</taxon>
        <taxon>Papilionoideae</taxon>
        <taxon>50 kb inversion clade</taxon>
        <taxon>NPAAA clade</taxon>
        <taxon>indigoferoid/millettioid clade</taxon>
        <taxon>Phaseoleae</taxon>
        <taxon>Phaseolus</taxon>
    </lineage>
</organism>
<dbReference type="PANTHER" id="PTHR48245:SF1">
    <property type="match status" value="1"/>
</dbReference>
<dbReference type="AlphaFoldDB" id="V7B8W8"/>
<keyword evidence="2" id="KW-1185">Reference proteome</keyword>
<proteinExistence type="predicted"/>